<evidence type="ECO:0000256" key="4">
    <source>
        <dbReference type="ARBA" id="ARBA00022927"/>
    </source>
</evidence>
<evidence type="ECO:0000256" key="6">
    <source>
        <dbReference type="ARBA" id="ARBA00023136"/>
    </source>
</evidence>
<dbReference type="PANTHER" id="PTHR22780">
    <property type="entry name" value="ADAPTIN, ALPHA/GAMMA/EPSILON"/>
    <property type="match status" value="1"/>
</dbReference>
<dbReference type="GO" id="GO:0005794">
    <property type="term" value="C:Golgi apparatus"/>
    <property type="evidence" value="ECO:0007669"/>
    <property type="project" value="UniProtKB-SubCell"/>
</dbReference>
<gene>
    <name evidence="9" type="ORF">J8273_5249</name>
</gene>
<dbReference type="Gene3D" id="1.25.10.10">
    <property type="entry name" value="Leucine-rich Repeat Variant"/>
    <property type="match status" value="1"/>
</dbReference>
<dbReference type="OrthoDB" id="28053at2759"/>
<proteinExistence type="predicted"/>
<evidence type="ECO:0000256" key="3">
    <source>
        <dbReference type="ARBA" id="ARBA00022448"/>
    </source>
</evidence>
<dbReference type="Pfam" id="PF01602">
    <property type="entry name" value="Adaptin_N"/>
    <property type="match status" value="1"/>
</dbReference>
<keyword evidence="6" id="KW-0472">Membrane</keyword>
<reference evidence="9" key="1">
    <citation type="submission" date="2021-05" db="EMBL/GenBank/DDBJ databases">
        <title>A free-living protist that lacks canonical eukaryotic 1 DNA replication and segregation systems.</title>
        <authorList>
            <person name="Salas-Leiva D.E."/>
            <person name="Tromer E.C."/>
            <person name="Curtis B.A."/>
            <person name="Jerlstrom-Hultqvist J."/>
            <person name="Kolisko M."/>
            <person name="Yi Z."/>
            <person name="Salas-Leiva J.S."/>
            <person name="Gallot-Lavallee L."/>
            <person name="Kops G.J.P.L."/>
            <person name="Archibald J.M."/>
            <person name="Simpson A.G.B."/>
            <person name="Roger A.J."/>
        </authorList>
    </citation>
    <scope>NUCLEOTIDE SEQUENCE</scope>
    <source>
        <strain evidence="9">BICM</strain>
    </source>
</reference>
<evidence type="ECO:0000313" key="10">
    <source>
        <dbReference type="Proteomes" id="UP000717585"/>
    </source>
</evidence>
<dbReference type="GO" id="GO:0006886">
    <property type="term" value="P:intracellular protein transport"/>
    <property type="evidence" value="ECO:0007669"/>
    <property type="project" value="InterPro"/>
</dbReference>
<comment type="subcellular location">
    <subcellularLocation>
        <location evidence="1">Endomembrane system</location>
    </subcellularLocation>
    <subcellularLocation>
        <location evidence="2">Golgi apparatus</location>
    </subcellularLocation>
</comment>
<dbReference type="InterPro" id="IPR002553">
    <property type="entry name" value="Clathrin/coatomer_adapt-like_N"/>
</dbReference>
<dbReference type="EMBL" id="JAHDYR010000038">
    <property type="protein sequence ID" value="KAG9392264.1"/>
    <property type="molecule type" value="Genomic_DNA"/>
</dbReference>
<dbReference type="Proteomes" id="UP000717585">
    <property type="component" value="Unassembled WGS sequence"/>
</dbReference>
<evidence type="ECO:0000256" key="5">
    <source>
        <dbReference type="ARBA" id="ARBA00023034"/>
    </source>
</evidence>
<dbReference type="GO" id="GO:0030117">
    <property type="term" value="C:membrane coat"/>
    <property type="evidence" value="ECO:0007669"/>
    <property type="project" value="InterPro"/>
</dbReference>
<feature type="region of interest" description="Disordered" evidence="7">
    <location>
        <begin position="659"/>
        <end position="682"/>
    </location>
</feature>
<name>A0A8J6B3L7_9EUKA</name>
<dbReference type="GO" id="GO:0016192">
    <property type="term" value="P:vesicle-mediated transport"/>
    <property type="evidence" value="ECO:0007669"/>
    <property type="project" value="InterPro"/>
</dbReference>
<accession>A0A8J6B3L7</accession>
<dbReference type="PROSITE" id="PS50180">
    <property type="entry name" value="GAE"/>
    <property type="match status" value="1"/>
</dbReference>
<dbReference type="Gene3D" id="2.60.40.1230">
    <property type="match status" value="1"/>
</dbReference>
<keyword evidence="4" id="KW-0653">Protein transport</keyword>
<evidence type="ECO:0000259" key="8">
    <source>
        <dbReference type="PROSITE" id="PS50180"/>
    </source>
</evidence>
<dbReference type="InterPro" id="IPR016024">
    <property type="entry name" value="ARM-type_fold"/>
</dbReference>
<dbReference type="InterPro" id="IPR050840">
    <property type="entry name" value="Adaptor_Complx_Large_Subunit"/>
</dbReference>
<dbReference type="InterPro" id="IPR013041">
    <property type="entry name" value="Clathrin_app_Ig-like_sf"/>
</dbReference>
<dbReference type="AlphaFoldDB" id="A0A8J6B3L7"/>
<comment type="caution">
    <text evidence="9">The sequence shown here is derived from an EMBL/GenBank/DDBJ whole genome shotgun (WGS) entry which is preliminary data.</text>
</comment>
<feature type="domain" description="GAE" evidence="8">
    <location>
        <begin position="684"/>
        <end position="799"/>
    </location>
</feature>
<evidence type="ECO:0000256" key="2">
    <source>
        <dbReference type="ARBA" id="ARBA00004555"/>
    </source>
</evidence>
<dbReference type="InterPro" id="IPR011989">
    <property type="entry name" value="ARM-like"/>
</dbReference>
<evidence type="ECO:0000256" key="7">
    <source>
        <dbReference type="SAM" id="MobiDB-lite"/>
    </source>
</evidence>
<evidence type="ECO:0000313" key="9">
    <source>
        <dbReference type="EMBL" id="KAG9392264.1"/>
    </source>
</evidence>
<dbReference type="Pfam" id="PF02883">
    <property type="entry name" value="Alpha_adaptinC2"/>
    <property type="match status" value="1"/>
</dbReference>
<keyword evidence="3" id="KW-0813">Transport</keyword>
<dbReference type="SUPFAM" id="SSF49348">
    <property type="entry name" value="Clathrin adaptor appendage domain"/>
    <property type="match status" value="1"/>
</dbReference>
<dbReference type="InterPro" id="IPR008152">
    <property type="entry name" value="Clathrin_a/b/g-adaptin_app_Ig"/>
</dbReference>
<evidence type="ECO:0000256" key="1">
    <source>
        <dbReference type="ARBA" id="ARBA00004308"/>
    </source>
</evidence>
<protein>
    <submittedName>
        <fullName evidence="9">Adaptor protein complex AP-1 gamma subunit</fullName>
    </submittedName>
</protein>
<dbReference type="InterPro" id="IPR008153">
    <property type="entry name" value="GAE_dom"/>
</dbReference>
<keyword evidence="5" id="KW-0333">Golgi apparatus</keyword>
<organism evidence="9 10">
    <name type="scientific">Carpediemonas membranifera</name>
    <dbReference type="NCBI Taxonomy" id="201153"/>
    <lineage>
        <taxon>Eukaryota</taxon>
        <taxon>Metamonada</taxon>
        <taxon>Carpediemonas-like organisms</taxon>
        <taxon>Carpediemonas</taxon>
    </lineage>
</organism>
<dbReference type="SUPFAM" id="SSF48371">
    <property type="entry name" value="ARM repeat"/>
    <property type="match status" value="1"/>
</dbReference>
<keyword evidence="10" id="KW-1185">Reference proteome</keyword>
<feature type="compositionally biased region" description="Low complexity" evidence="7">
    <location>
        <begin position="659"/>
        <end position="671"/>
    </location>
</feature>
<sequence length="802" mass="86566">MGHNAKDFAKLVRNCSNQQSERECVATESLVIRTDFKSPDISDSALAENLEKLIFINLLGYPTQSSQMNIVQMMAAAREHKAKRCAYLCYGLLVEDTDVMMMATNSIRKDLKSAALHTVDTALQFMGSAGHPDLLEDLYPDVLALLTDRRKYIVKKAAQAAVRIVRLLPESSDKFIKPCLTLLKDRALVLAGLQLAVAIMRYGGPDMAAYCARELLPAVGALATLVKTMAQGYKTTAVQKTAPDVFIICAAVEFFGLLLAYVPSDDARRCISELLLHMPLALTAHAAILLEASRMVLETCKDETLQPLALNVLFRFLSHKDTNLRYAALTSMPAALSLNPTVVRRHTSAIVSTLDDASPVIRRRGLHVLLQVTDGETAKTTIRLLTEYLERCDKDLVPAVVSGLDDISQRYAPTPRWDLDTMLDVMTRTPLPKDTGLLPVTARLIKLIRGHEDLQGYATMRLHGRLTASGPLALHLLAISVVGAYCSTVVSDNVSPESVVAGIVKAMRMSSGTASGPVKRVGLYSLAHVARQYPDTRSDIVEFVKSYRTNLDLEIQQRAIEVVGLLGLEPHEISSVLCGDDLGAVPEDRAIDDDLMDLLGGVANDASATQTPATPATPAEMSNDLMALLSGANAASPAPAMAEDAEEDLLADLLPSKLAQAKPQPAAPESARPAPLSTAPMMPADVFSQPVKPKERVSAGQVVIELEPKSSEGGVFTMDALISCPVALDHVMLQAAAPRHMTVKLSPPSSREVGPGLPIAQQIVLTQGEGTGPLALRFRVEYVQGEAKEVHVCDANLAKMFR</sequence>